<evidence type="ECO:0000256" key="4">
    <source>
        <dbReference type="ARBA" id="ARBA00022679"/>
    </source>
</evidence>
<sequence length="685" mass="77700">MSYYQPTPPSRPGPLPPRPSRTGRPLTPPKQSHQFQSQPRSQSQSPRHDHHGQQQQQQQQQQHRQQQGVRSTTPDSIVRRSEEYYPRPRTASPTSIRPKDPTSASAFTTDYGWPILGEPLNPGKKLTVRAITTQRVLFILAVIMINVGLAMAAVFGNTRGMILAFIVFFKAKDCICVIISIFGFFGKAIYRYFRPRPESPRQWILSLIPTYNESEEQILKCIASLRDNDLGKHRQVMVVIMDGKPKELWSQMSRVVCEYQRPYHNLKYKSGSLRIAAGWINDAPVILIEKAKNCGKKDSLVLCHDLFNFPRDNMPLYTKLLREDMWNNVLPALTKLEGEEQPFTGFNGVFCTDADSKLHKGCLRLLAEALSRDEKAIAAAGTVFVELEPGYEWSFWNLYQQFQYTFGQFVRRRAEGYIGKVTCLPGCVTMIAVRKEMAGAIQKYANPVTSKLVLHHQVQNLGTDRRLTYAMLSQGNELHTLFVPEAVSETVAPQSLKHYLSQRRRWGSNAYFNNYFYLGGEKQSPIIRVAAAIDIARQTFVYYRIMNTVFFIKALVDHFSLWDILPMLIVGQLPLVWYAICLFLEPELRKRMFKLVLGFLINKLVSPFLAIMVFTEVAFNLGNNVWGLSGITASSPPSTAHSQEIRENKEAGKLADAEEGLAKGVFGPPIPQSYQRPSSRAASVL</sequence>
<dbReference type="Pfam" id="PF03142">
    <property type="entry name" value="Chitin_synth_2"/>
    <property type="match status" value="1"/>
</dbReference>
<gene>
    <name evidence="10" type="ORF">B0H66DRAFT_627087</name>
</gene>
<accession>A0AAE0M1F4</accession>
<dbReference type="EC" id="2.4.1.16" evidence="2"/>
<keyword evidence="5 9" id="KW-0812">Transmembrane</keyword>
<keyword evidence="3" id="KW-0328">Glycosyltransferase</keyword>
<name>A0AAE0M1F4_9PEZI</name>
<feature type="region of interest" description="Disordered" evidence="8">
    <location>
        <begin position="665"/>
        <end position="685"/>
    </location>
</feature>
<evidence type="ECO:0000313" key="10">
    <source>
        <dbReference type="EMBL" id="KAK3314539.1"/>
    </source>
</evidence>
<dbReference type="GO" id="GO:0030428">
    <property type="term" value="C:cell septum"/>
    <property type="evidence" value="ECO:0007669"/>
    <property type="project" value="TreeGrafter"/>
</dbReference>
<feature type="transmembrane region" description="Helical" evidence="9">
    <location>
        <begin position="136"/>
        <end position="155"/>
    </location>
</feature>
<comment type="subcellular location">
    <subcellularLocation>
        <location evidence="1">Membrane</location>
        <topology evidence="1">Multi-pass membrane protein</topology>
    </subcellularLocation>
</comment>
<evidence type="ECO:0000313" key="11">
    <source>
        <dbReference type="Proteomes" id="UP001283341"/>
    </source>
</evidence>
<feature type="compositionally biased region" description="Low complexity" evidence="8">
    <location>
        <begin position="20"/>
        <end position="45"/>
    </location>
</feature>
<reference evidence="10" key="1">
    <citation type="journal article" date="2023" name="Mol. Phylogenet. Evol.">
        <title>Genome-scale phylogeny and comparative genomics of the fungal order Sordariales.</title>
        <authorList>
            <person name="Hensen N."/>
            <person name="Bonometti L."/>
            <person name="Westerberg I."/>
            <person name="Brannstrom I.O."/>
            <person name="Guillou S."/>
            <person name="Cros-Aarteil S."/>
            <person name="Calhoun S."/>
            <person name="Haridas S."/>
            <person name="Kuo A."/>
            <person name="Mondo S."/>
            <person name="Pangilinan J."/>
            <person name="Riley R."/>
            <person name="LaButti K."/>
            <person name="Andreopoulos B."/>
            <person name="Lipzen A."/>
            <person name="Chen C."/>
            <person name="Yan M."/>
            <person name="Daum C."/>
            <person name="Ng V."/>
            <person name="Clum A."/>
            <person name="Steindorff A."/>
            <person name="Ohm R.A."/>
            <person name="Martin F."/>
            <person name="Silar P."/>
            <person name="Natvig D.O."/>
            <person name="Lalanne C."/>
            <person name="Gautier V."/>
            <person name="Ament-Velasquez S.L."/>
            <person name="Kruys A."/>
            <person name="Hutchinson M.I."/>
            <person name="Powell A.J."/>
            <person name="Barry K."/>
            <person name="Miller A.N."/>
            <person name="Grigoriev I.V."/>
            <person name="Debuchy R."/>
            <person name="Gladieux P."/>
            <person name="Hiltunen Thoren M."/>
            <person name="Johannesson H."/>
        </authorList>
    </citation>
    <scope>NUCLEOTIDE SEQUENCE</scope>
    <source>
        <strain evidence="10">CBS 118394</strain>
    </source>
</reference>
<dbReference type="InterPro" id="IPR029044">
    <property type="entry name" value="Nucleotide-diphossugar_trans"/>
</dbReference>
<reference evidence="10" key="2">
    <citation type="submission" date="2023-06" db="EMBL/GenBank/DDBJ databases">
        <authorList>
            <consortium name="Lawrence Berkeley National Laboratory"/>
            <person name="Haridas S."/>
            <person name="Hensen N."/>
            <person name="Bonometti L."/>
            <person name="Westerberg I."/>
            <person name="Brannstrom I.O."/>
            <person name="Guillou S."/>
            <person name="Cros-Aarteil S."/>
            <person name="Calhoun S."/>
            <person name="Kuo A."/>
            <person name="Mondo S."/>
            <person name="Pangilinan J."/>
            <person name="Riley R."/>
            <person name="Labutti K."/>
            <person name="Andreopoulos B."/>
            <person name="Lipzen A."/>
            <person name="Chen C."/>
            <person name="Yanf M."/>
            <person name="Daum C."/>
            <person name="Ng V."/>
            <person name="Clum A."/>
            <person name="Steindorff A."/>
            <person name="Ohm R."/>
            <person name="Martin F."/>
            <person name="Silar P."/>
            <person name="Natvig D."/>
            <person name="Lalanne C."/>
            <person name="Gautier V."/>
            <person name="Ament-Velasquez S.L."/>
            <person name="Kruys A."/>
            <person name="Hutchinson M.I."/>
            <person name="Powell A.J."/>
            <person name="Barry K."/>
            <person name="Miller A.N."/>
            <person name="Grigoriev I.V."/>
            <person name="Debuchy R."/>
            <person name="Gladieux P."/>
            <person name="Thoren M.H."/>
            <person name="Johannesson H."/>
        </authorList>
    </citation>
    <scope>NUCLEOTIDE SEQUENCE</scope>
    <source>
        <strain evidence="10">CBS 118394</strain>
    </source>
</reference>
<dbReference type="GO" id="GO:0016020">
    <property type="term" value="C:membrane"/>
    <property type="evidence" value="ECO:0007669"/>
    <property type="project" value="UniProtKB-SubCell"/>
</dbReference>
<keyword evidence="7 9" id="KW-0472">Membrane</keyword>
<evidence type="ECO:0000256" key="7">
    <source>
        <dbReference type="ARBA" id="ARBA00023136"/>
    </source>
</evidence>
<dbReference type="GO" id="GO:0004100">
    <property type="term" value="F:chitin synthase activity"/>
    <property type="evidence" value="ECO:0007669"/>
    <property type="project" value="UniProtKB-EC"/>
</dbReference>
<feature type="compositionally biased region" description="Polar residues" evidence="8">
    <location>
        <begin position="672"/>
        <end position="685"/>
    </location>
</feature>
<evidence type="ECO:0000256" key="9">
    <source>
        <dbReference type="SAM" id="Phobius"/>
    </source>
</evidence>
<dbReference type="SUPFAM" id="SSF53448">
    <property type="entry name" value="Nucleotide-diphospho-sugar transferases"/>
    <property type="match status" value="1"/>
</dbReference>
<feature type="transmembrane region" description="Helical" evidence="9">
    <location>
        <begin position="596"/>
        <end position="619"/>
    </location>
</feature>
<evidence type="ECO:0000256" key="5">
    <source>
        <dbReference type="ARBA" id="ARBA00022692"/>
    </source>
</evidence>
<feature type="transmembrane region" description="Helical" evidence="9">
    <location>
        <begin position="161"/>
        <end position="186"/>
    </location>
</feature>
<feature type="region of interest" description="Disordered" evidence="8">
    <location>
        <begin position="1"/>
        <end position="105"/>
    </location>
</feature>
<feature type="transmembrane region" description="Helical" evidence="9">
    <location>
        <begin position="565"/>
        <end position="584"/>
    </location>
</feature>
<keyword evidence="6 9" id="KW-1133">Transmembrane helix</keyword>
<evidence type="ECO:0000256" key="2">
    <source>
        <dbReference type="ARBA" id="ARBA00012543"/>
    </source>
</evidence>
<evidence type="ECO:0000256" key="1">
    <source>
        <dbReference type="ARBA" id="ARBA00004141"/>
    </source>
</evidence>
<dbReference type="InterPro" id="IPR004835">
    <property type="entry name" value="Chitin_synth"/>
</dbReference>
<dbReference type="Proteomes" id="UP001283341">
    <property type="component" value="Unassembled WGS sequence"/>
</dbReference>
<dbReference type="GO" id="GO:0071944">
    <property type="term" value="C:cell periphery"/>
    <property type="evidence" value="ECO:0007669"/>
    <property type="project" value="TreeGrafter"/>
</dbReference>
<dbReference type="EMBL" id="JAUEDM010000006">
    <property type="protein sequence ID" value="KAK3314539.1"/>
    <property type="molecule type" value="Genomic_DNA"/>
</dbReference>
<evidence type="ECO:0000256" key="3">
    <source>
        <dbReference type="ARBA" id="ARBA00022676"/>
    </source>
</evidence>
<keyword evidence="4" id="KW-0808">Transferase</keyword>
<dbReference type="PANTHER" id="PTHR22914:SF41">
    <property type="entry name" value="CHITIN SYNTHASE 7"/>
    <property type="match status" value="1"/>
</dbReference>
<keyword evidence="11" id="KW-1185">Reference proteome</keyword>
<organism evidence="10 11">
    <name type="scientific">Apodospora peruviana</name>
    <dbReference type="NCBI Taxonomy" id="516989"/>
    <lineage>
        <taxon>Eukaryota</taxon>
        <taxon>Fungi</taxon>
        <taxon>Dikarya</taxon>
        <taxon>Ascomycota</taxon>
        <taxon>Pezizomycotina</taxon>
        <taxon>Sordariomycetes</taxon>
        <taxon>Sordariomycetidae</taxon>
        <taxon>Sordariales</taxon>
        <taxon>Lasiosphaeriaceae</taxon>
        <taxon>Apodospora</taxon>
    </lineage>
</organism>
<proteinExistence type="predicted"/>
<protein>
    <recommendedName>
        <fullName evidence="2">chitin synthase</fullName>
        <ecNumber evidence="2">2.4.1.16</ecNumber>
    </recommendedName>
</protein>
<feature type="transmembrane region" description="Helical" evidence="9">
    <location>
        <begin position="541"/>
        <end position="559"/>
    </location>
</feature>
<feature type="compositionally biased region" description="Low complexity" evidence="8">
    <location>
        <begin position="53"/>
        <end position="67"/>
    </location>
</feature>
<feature type="compositionally biased region" description="Pro residues" evidence="8">
    <location>
        <begin position="1"/>
        <end position="19"/>
    </location>
</feature>
<evidence type="ECO:0000256" key="6">
    <source>
        <dbReference type="ARBA" id="ARBA00022989"/>
    </source>
</evidence>
<dbReference type="GO" id="GO:0006031">
    <property type="term" value="P:chitin biosynthetic process"/>
    <property type="evidence" value="ECO:0007669"/>
    <property type="project" value="TreeGrafter"/>
</dbReference>
<dbReference type="PANTHER" id="PTHR22914">
    <property type="entry name" value="CHITIN SYNTHASE"/>
    <property type="match status" value="1"/>
</dbReference>
<dbReference type="AlphaFoldDB" id="A0AAE0M1F4"/>
<feature type="compositionally biased region" description="Basic and acidic residues" evidence="8">
    <location>
        <begin position="77"/>
        <end position="86"/>
    </location>
</feature>
<evidence type="ECO:0000256" key="8">
    <source>
        <dbReference type="SAM" id="MobiDB-lite"/>
    </source>
</evidence>
<comment type="caution">
    <text evidence="10">The sequence shown here is derived from an EMBL/GenBank/DDBJ whole genome shotgun (WGS) entry which is preliminary data.</text>
</comment>